<protein>
    <submittedName>
        <fullName evidence="2">Uncharacterized protein</fullName>
    </submittedName>
</protein>
<dbReference type="AlphaFoldDB" id="A0AAV4NZW2"/>
<gene>
    <name evidence="2" type="ORF">CEXT_717141</name>
</gene>
<evidence type="ECO:0000313" key="2">
    <source>
        <dbReference type="EMBL" id="GIX90339.1"/>
    </source>
</evidence>
<comment type="caution">
    <text evidence="2">The sequence shown here is derived from an EMBL/GenBank/DDBJ whole genome shotgun (WGS) entry which is preliminary data.</text>
</comment>
<reference evidence="2 3" key="1">
    <citation type="submission" date="2021-06" db="EMBL/GenBank/DDBJ databases">
        <title>Caerostris extrusa draft genome.</title>
        <authorList>
            <person name="Kono N."/>
            <person name="Arakawa K."/>
        </authorList>
    </citation>
    <scope>NUCLEOTIDE SEQUENCE [LARGE SCALE GENOMIC DNA]</scope>
</reference>
<organism evidence="2 3">
    <name type="scientific">Caerostris extrusa</name>
    <name type="common">Bark spider</name>
    <name type="synonym">Caerostris bankana</name>
    <dbReference type="NCBI Taxonomy" id="172846"/>
    <lineage>
        <taxon>Eukaryota</taxon>
        <taxon>Metazoa</taxon>
        <taxon>Ecdysozoa</taxon>
        <taxon>Arthropoda</taxon>
        <taxon>Chelicerata</taxon>
        <taxon>Arachnida</taxon>
        <taxon>Araneae</taxon>
        <taxon>Araneomorphae</taxon>
        <taxon>Entelegynae</taxon>
        <taxon>Araneoidea</taxon>
        <taxon>Araneidae</taxon>
        <taxon>Caerostris</taxon>
    </lineage>
</organism>
<dbReference type="EMBL" id="BPLR01003931">
    <property type="protein sequence ID" value="GIX90339.1"/>
    <property type="molecule type" value="Genomic_DNA"/>
</dbReference>
<feature type="region of interest" description="Disordered" evidence="1">
    <location>
        <begin position="1"/>
        <end position="40"/>
    </location>
</feature>
<name>A0AAV4NZW2_CAEEX</name>
<evidence type="ECO:0000256" key="1">
    <source>
        <dbReference type="SAM" id="MobiDB-lite"/>
    </source>
</evidence>
<accession>A0AAV4NZW2</accession>
<dbReference type="Proteomes" id="UP001054945">
    <property type="component" value="Unassembled WGS sequence"/>
</dbReference>
<evidence type="ECO:0000313" key="3">
    <source>
        <dbReference type="Proteomes" id="UP001054945"/>
    </source>
</evidence>
<keyword evidence="3" id="KW-1185">Reference proteome</keyword>
<proteinExistence type="predicted"/>
<sequence length="98" mass="10674">MAVSIRSAGMRAGRNLQDKKVQSKVGKNVTPSDDKVRIGGARPGDERVIYVGDVWGGVLKGTKLSHRSPRQDLRSTSPWRPPPANAFAVIIEFANTFT</sequence>